<name>A0A8J6FRY6_ELECQ</name>
<dbReference type="Proteomes" id="UP000770717">
    <property type="component" value="Unassembled WGS sequence"/>
</dbReference>
<proteinExistence type="predicted"/>
<dbReference type="OrthoDB" id="73401at2759"/>
<dbReference type="AlphaFoldDB" id="A0A8J6FRY6"/>
<evidence type="ECO:0000313" key="2">
    <source>
        <dbReference type="Proteomes" id="UP000770717"/>
    </source>
</evidence>
<evidence type="ECO:0000313" key="1">
    <source>
        <dbReference type="EMBL" id="KAG9492376.1"/>
    </source>
</evidence>
<keyword evidence="2" id="KW-1185">Reference proteome</keyword>
<dbReference type="EMBL" id="WNTK01000001">
    <property type="protein sequence ID" value="KAG9492376.1"/>
    <property type="molecule type" value="Genomic_DNA"/>
</dbReference>
<accession>A0A8J6FRY6</accession>
<protein>
    <submittedName>
        <fullName evidence="1">Uncharacterized protein</fullName>
    </submittedName>
</protein>
<organism evidence="1 2">
    <name type="scientific">Eleutherodactylus coqui</name>
    <name type="common">Puerto Rican coqui</name>
    <dbReference type="NCBI Taxonomy" id="57060"/>
    <lineage>
        <taxon>Eukaryota</taxon>
        <taxon>Metazoa</taxon>
        <taxon>Chordata</taxon>
        <taxon>Craniata</taxon>
        <taxon>Vertebrata</taxon>
        <taxon>Euteleostomi</taxon>
        <taxon>Amphibia</taxon>
        <taxon>Batrachia</taxon>
        <taxon>Anura</taxon>
        <taxon>Neobatrachia</taxon>
        <taxon>Hyloidea</taxon>
        <taxon>Eleutherodactylidae</taxon>
        <taxon>Eleutherodactylinae</taxon>
        <taxon>Eleutherodactylus</taxon>
        <taxon>Eleutherodactylus</taxon>
    </lineage>
</organism>
<reference evidence="1" key="1">
    <citation type="thesis" date="2020" institute="ProQuest LLC" country="789 East Eisenhower Parkway, Ann Arbor, MI, USA">
        <title>Comparative Genomics and Chromosome Evolution.</title>
        <authorList>
            <person name="Mudd A.B."/>
        </authorList>
    </citation>
    <scope>NUCLEOTIDE SEQUENCE</scope>
    <source>
        <strain evidence="1">HN-11 Male</strain>
        <tissue evidence="1">Kidney and liver</tissue>
    </source>
</reference>
<gene>
    <name evidence="1" type="ORF">GDO78_000728</name>
</gene>
<sequence length="79" mass="9170">MDPVSCMKSLLLTVAQYRGCKNDVTGAALQRQLELLTFKQEKLFMLLTMSPVCWLVWSIDTAPPWMIPFYYRAFNCCKN</sequence>
<comment type="caution">
    <text evidence="1">The sequence shown here is derived from an EMBL/GenBank/DDBJ whole genome shotgun (WGS) entry which is preliminary data.</text>
</comment>